<keyword evidence="9" id="KW-0418">Kinase</keyword>
<feature type="domain" description="Histidine kinase" evidence="15">
    <location>
        <begin position="501"/>
        <end position="707"/>
    </location>
</feature>
<dbReference type="GO" id="GO:0005886">
    <property type="term" value="C:plasma membrane"/>
    <property type="evidence" value="ECO:0007669"/>
    <property type="project" value="UniProtKB-SubCell"/>
</dbReference>
<dbReference type="RefSeq" id="WP_143849441.1">
    <property type="nucleotide sequence ID" value="NZ_VLXZ01000009.1"/>
</dbReference>
<feature type="transmembrane region" description="Helical" evidence="14">
    <location>
        <begin position="281"/>
        <end position="302"/>
    </location>
</feature>
<dbReference type="InterPro" id="IPR035965">
    <property type="entry name" value="PAS-like_dom_sf"/>
</dbReference>
<dbReference type="Gene3D" id="3.30.565.10">
    <property type="entry name" value="Histidine kinase-like ATPase, C-terminal domain"/>
    <property type="match status" value="1"/>
</dbReference>
<evidence type="ECO:0000256" key="6">
    <source>
        <dbReference type="ARBA" id="ARBA00022679"/>
    </source>
</evidence>
<dbReference type="CDD" id="cd00082">
    <property type="entry name" value="HisKA"/>
    <property type="match status" value="1"/>
</dbReference>
<dbReference type="PROSITE" id="PS50109">
    <property type="entry name" value="HIS_KIN"/>
    <property type="match status" value="1"/>
</dbReference>
<evidence type="ECO:0000256" key="2">
    <source>
        <dbReference type="ARBA" id="ARBA00004651"/>
    </source>
</evidence>
<keyword evidence="4" id="KW-1003">Cell membrane</keyword>
<keyword evidence="10" id="KW-0067">ATP-binding</keyword>
<comment type="subcellular location">
    <subcellularLocation>
        <location evidence="2">Cell membrane</location>
        <topology evidence="2">Multi-pass membrane protein</topology>
    </subcellularLocation>
</comment>
<dbReference type="InterPro" id="IPR003594">
    <property type="entry name" value="HATPase_dom"/>
</dbReference>
<dbReference type="InterPro" id="IPR036097">
    <property type="entry name" value="HisK_dim/P_sf"/>
</dbReference>
<evidence type="ECO:0000256" key="13">
    <source>
        <dbReference type="ARBA" id="ARBA00023136"/>
    </source>
</evidence>
<dbReference type="AlphaFoldDB" id="A0A553ZW40"/>
<evidence type="ECO:0000256" key="9">
    <source>
        <dbReference type="ARBA" id="ARBA00022777"/>
    </source>
</evidence>
<dbReference type="OrthoDB" id="9815750at2"/>
<dbReference type="InterPro" id="IPR036890">
    <property type="entry name" value="HATPase_C_sf"/>
</dbReference>
<evidence type="ECO:0000256" key="10">
    <source>
        <dbReference type="ARBA" id="ARBA00022840"/>
    </source>
</evidence>
<evidence type="ECO:0000256" key="4">
    <source>
        <dbReference type="ARBA" id="ARBA00022475"/>
    </source>
</evidence>
<keyword evidence="5" id="KW-0597">Phosphoprotein</keyword>
<organism evidence="16 17">
    <name type="scientific">Alkalicoccobacillus porphyridii</name>
    <dbReference type="NCBI Taxonomy" id="2597270"/>
    <lineage>
        <taxon>Bacteria</taxon>
        <taxon>Bacillati</taxon>
        <taxon>Bacillota</taxon>
        <taxon>Bacilli</taxon>
        <taxon>Bacillales</taxon>
        <taxon>Bacillaceae</taxon>
        <taxon>Alkalicoccobacillus</taxon>
    </lineage>
</organism>
<dbReference type="EMBL" id="VLXZ01000009">
    <property type="protein sequence ID" value="TSB45677.1"/>
    <property type="molecule type" value="Genomic_DNA"/>
</dbReference>
<dbReference type="Pfam" id="PF02518">
    <property type="entry name" value="HATPase_c"/>
    <property type="match status" value="1"/>
</dbReference>
<dbReference type="CDD" id="cd12912">
    <property type="entry name" value="PDC2_MCP_like"/>
    <property type="match status" value="1"/>
</dbReference>
<evidence type="ECO:0000313" key="16">
    <source>
        <dbReference type="EMBL" id="TSB45677.1"/>
    </source>
</evidence>
<accession>A0A553ZW40</accession>
<keyword evidence="13 14" id="KW-0472">Membrane</keyword>
<evidence type="ECO:0000256" key="5">
    <source>
        <dbReference type="ARBA" id="ARBA00022553"/>
    </source>
</evidence>
<evidence type="ECO:0000256" key="8">
    <source>
        <dbReference type="ARBA" id="ARBA00022741"/>
    </source>
</evidence>
<dbReference type="EC" id="2.7.13.3" evidence="3"/>
<dbReference type="Proteomes" id="UP000318521">
    <property type="component" value="Unassembled WGS sequence"/>
</dbReference>
<dbReference type="InterPro" id="IPR005467">
    <property type="entry name" value="His_kinase_dom"/>
</dbReference>
<sequence length="708" mass="81173">MFYTLRSKLILFFSCVTFVPLILVGIVMYLHQKDNLSSQMEETLMLLSRSRAESLEDFLSERKSNLERFALDSTIRDVEADEEAIRSELLAFQSSYPYFLDVMLITNQQVVSIHKQESISDLLFESPFQITDSELITLEDSTMLFPREPTFIMSQSVYNHQDELIGRLAGFVDVTEVRKKLNHPNFTHIEMDRTDYAFLINHQGEFISHPNRELVLHNNYFEMNDFGDGEFQELVDSGEAYFNPTNQMIQFFHEIRSQEDESSWFVGVSVPQHQLETPQQYLLITYLALFTFVFLVTLFAVFKLSHFIVIPIEKLVIATANFTFRKKVEPLTYGYYQEADTLSRAFKMMTAKLIEREQILQKSSLIVETTDNGVFAFTKKDQLITTFNSSCERLFHVRREEVLGVSLQTAASNHKRLKAFLNGANIIEKGEHVSRYECTCILDKQPYTFFVSVSRLEGDCSPDSVEQDTLVVFNDVTEKRMMQQQLLRSEKSKAVGELAAGFAHEIRNPLSTIKGFLQLFEKDEKDQGKKDQFELLVREIDRVNHIIKDLLNMASPSEVNRKETDISQILQDTEQMYYTEALAKNIELSMFVDNIPHAWVDANKVQQIIINLVRNAIEAMPKGGKLNIHALAKDEGVIDIIIQDTGVGMSKQTLERIGTPFFTTKNQGTGLGLMTCFRIAEELEGSLVVKSEEDAGTTFTLSLPIYTT</sequence>
<keyword evidence="11 14" id="KW-1133">Transmembrane helix</keyword>
<gene>
    <name evidence="16" type="ORF">FN960_14400</name>
</gene>
<dbReference type="PANTHER" id="PTHR43065:SF46">
    <property type="entry name" value="C4-DICARBOXYLATE TRANSPORT SENSOR PROTEIN DCTB"/>
    <property type="match status" value="1"/>
</dbReference>
<dbReference type="SMART" id="SM00387">
    <property type="entry name" value="HATPase_c"/>
    <property type="match status" value="1"/>
</dbReference>
<evidence type="ECO:0000256" key="3">
    <source>
        <dbReference type="ARBA" id="ARBA00012438"/>
    </source>
</evidence>
<dbReference type="SUPFAM" id="SSF55785">
    <property type="entry name" value="PYP-like sensor domain (PAS domain)"/>
    <property type="match status" value="1"/>
</dbReference>
<evidence type="ECO:0000256" key="11">
    <source>
        <dbReference type="ARBA" id="ARBA00022989"/>
    </source>
</evidence>
<evidence type="ECO:0000256" key="14">
    <source>
        <dbReference type="SAM" id="Phobius"/>
    </source>
</evidence>
<dbReference type="Pfam" id="PF02743">
    <property type="entry name" value="dCache_1"/>
    <property type="match status" value="1"/>
</dbReference>
<evidence type="ECO:0000256" key="1">
    <source>
        <dbReference type="ARBA" id="ARBA00000085"/>
    </source>
</evidence>
<comment type="caution">
    <text evidence="16">The sequence shown here is derived from an EMBL/GenBank/DDBJ whole genome shotgun (WGS) entry which is preliminary data.</text>
</comment>
<reference evidence="16 17" key="1">
    <citation type="submission" date="2019-07" db="EMBL/GenBank/DDBJ databases">
        <authorList>
            <person name="Park Y.J."/>
            <person name="Jeong S.E."/>
            <person name="Jung H.S."/>
        </authorList>
    </citation>
    <scope>NUCLEOTIDE SEQUENCE [LARGE SCALE GENOMIC DNA]</scope>
    <source>
        <strain evidence="17">P16(2019)</strain>
    </source>
</reference>
<feature type="transmembrane region" description="Helical" evidence="14">
    <location>
        <begin position="9"/>
        <end position="30"/>
    </location>
</feature>
<dbReference type="Gene3D" id="3.30.450.20">
    <property type="entry name" value="PAS domain"/>
    <property type="match status" value="2"/>
</dbReference>
<dbReference type="InterPro" id="IPR004358">
    <property type="entry name" value="Sig_transdc_His_kin-like_C"/>
</dbReference>
<dbReference type="PRINTS" id="PR00344">
    <property type="entry name" value="BCTRLSENSOR"/>
</dbReference>
<keyword evidence="17" id="KW-1185">Reference proteome</keyword>
<protein>
    <recommendedName>
        <fullName evidence="3">histidine kinase</fullName>
        <ecNumber evidence="3">2.7.13.3</ecNumber>
    </recommendedName>
</protein>
<evidence type="ECO:0000256" key="7">
    <source>
        <dbReference type="ARBA" id="ARBA00022692"/>
    </source>
</evidence>
<dbReference type="GO" id="GO:0000155">
    <property type="term" value="F:phosphorelay sensor kinase activity"/>
    <property type="evidence" value="ECO:0007669"/>
    <property type="project" value="InterPro"/>
</dbReference>
<dbReference type="Pfam" id="PF00512">
    <property type="entry name" value="HisKA"/>
    <property type="match status" value="1"/>
</dbReference>
<evidence type="ECO:0000313" key="17">
    <source>
        <dbReference type="Proteomes" id="UP000318521"/>
    </source>
</evidence>
<keyword evidence="12" id="KW-0902">Two-component regulatory system</keyword>
<dbReference type="GO" id="GO:0005524">
    <property type="term" value="F:ATP binding"/>
    <property type="evidence" value="ECO:0007669"/>
    <property type="project" value="UniProtKB-KW"/>
</dbReference>
<keyword evidence="7 14" id="KW-0812">Transmembrane</keyword>
<dbReference type="InterPro" id="IPR003661">
    <property type="entry name" value="HisK_dim/P_dom"/>
</dbReference>
<keyword evidence="6" id="KW-0808">Transferase</keyword>
<name>A0A553ZW40_9BACI</name>
<evidence type="ECO:0000256" key="12">
    <source>
        <dbReference type="ARBA" id="ARBA00023012"/>
    </source>
</evidence>
<dbReference type="PANTHER" id="PTHR43065">
    <property type="entry name" value="SENSOR HISTIDINE KINASE"/>
    <property type="match status" value="1"/>
</dbReference>
<evidence type="ECO:0000259" key="15">
    <source>
        <dbReference type="PROSITE" id="PS50109"/>
    </source>
</evidence>
<dbReference type="InterPro" id="IPR033479">
    <property type="entry name" value="dCache_1"/>
</dbReference>
<comment type="catalytic activity">
    <reaction evidence="1">
        <text>ATP + protein L-histidine = ADP + protein N-phospho-L-histidine.</text>
        <dbReference type="EC" id="2.7.13.3"/>
    </reaction>
</comment>
<proteinExistence type="predicted"/>
<dbReference type="SUPFAM" id="SSF47384">
    <property type="entry name" value="Homodimeric domain of signal transducing histidine kinase"/>
    <property type="match status" value="1"/>
</dbReference>
<keyword evidence="8" id="KW-0547">Nucleotide-binding</keyword>
<dbReference type="SUPFAM" id="SSF55874">
    <property type="entry name" value="ATPase domain of HSP90 chaperone/DNA topoisomerase II/histidine kinase"/>
    <property type="match status" value="1"/>
</dbReference>
<dbReference type="Gene3D" id="1.10.287.130">
    <property type="match status" value="1"/>
</dbReference>
<dbReference type="SMART" id="SM00388">
    <property type="entry name" value="HisKA"/>
    <property type="match status" value="1"/>
</dbReference>